<evidence type="ECO:0000259" key="6">
    <source>
        <dbReference type="SMART" id="SM01266"/>
    </source>
</evidence>
<keyword evidence="2 5" id="KW-0808">Transferase</keyword>
<dbReference type="GO" id="GO:0008870">
    <property type="term" value="F:galactoside O-acetyltransferase activity"/>
    <property type="evidence" value="ECO:0007669"/>
    <property type="project" value="TreeGrafter"/>
</dbReference>
<keyword evidence="4 5" id="KW-0012">Acyltransferase</keyword>
<dbReference type="InterPro" id="IPR024688">
    <property type="entry name" value="Mac_dom"/>
</dbReference>
<dbReference type="FunFam" id="2.160.10.10:FF:000008">
    <property type="entry name" value="Maltose O-acetyltransferase"/>
    <property type="match status" value="1"/>
</dbReference>
<evidence type="ECO:0000256" key="3">
    <source>
        <dbReference type="ARBA" id="ARBA00022737"/>
    </source>
</evidence>
<dbReference type="SMART" id="SM01266">
    <property type="entry name" value="Mac"/>
    <property type="match status" value="1"/>
</dbReference>
<evidence type="ECO:0000256" key="2">
    <source>
        <dbReference type="ARBA" id="ARBA00022679"/>
    </source>
</evidence>
<reference evidence="8" key="1">
    <citation type="submission" date="2016-06" db="EMBL/GenBank/DDBJ databases">
        <authorList>
            <person name="Rodrigo-Torres Lidia"/>
            <person name="Arahal R.David."/>
        </authorList>
    </citation>
    <scope>NUCLEOTIDE SEQUENCE [LARGE SCALE GENOMIC DNA]</scope>
    <source>
        <strain evidence="8">CECT 7223</strain>
    </source>
</reference>
<dbReference type="SUPFAM" id="SSF51161">
    <property type="entry name" value="Trimeric LpxA-like enzymes"/>
    <property type="match status" value="1"/>
</dbReference>
<accession>A0A1C3ISQ0</accession>
<dbReference type="Pfam" id="PF12464">
    <property type="entry name" value="Mac"/>
    <property type="match status" value="1"/>
</dbReference>
<dbReference type="EC" id="2.3.1.-" evidence="5"/>
<dbReference type="PANTHER" id="PTHR43017">
    <property type="entry name" value="GALACTOSIDE O-ACETYLTRANSFERASE"/>
    <property type="match status" value="1"/>
</dbReference>
<protein>
    <recommendedName>
        <fullName evidence="5">Acetyltransferase</fullName>
        <ecNumber evidence="5">2.3.1.-</ecNumber>
    </recommendedName>
</protein>
<keyword evidence="3" id="KW-0677">Repeat</keyword>
<proteinExistence type="inferred from homology"/>
<dbReference type="RefSeq" id="WP_065679254.1">
    <property type="nucleotide sequence ID" value="NZ_AP025461.1"/>
</dbReference>
<comment type="similarity">
    <text evidence="1 5">Belongs to the transferase hexapeptide repeat family.</text>
</comment>
<gene>
    <name evidence="7" type="primary">maa_2</name>
    <name evidence="7" type="ORF">VAT7223_02192</name>
</gene>
<evidence type="ECO:0000256" key="4">
    <source>
        <dbReference type="ARBA" id="ARBA00023315"/>
    </source>
</evidence>
<dbReference type="InterPro" id="IPR011004">
    <property type="entry name" value="Trimer_LpxA-like_sf"/>
</dbReference>
<dbReference type="EMBL" id="FLQP01000028">
    <property type="protein sequence ID" value="SBS64453.1"/>
    <property type="molecule type" value="Genomic_DNA"/>
</dbReference>
<evidence type="ECO:0000256" key="1">
    <source>
        <dbReference type="ARBA" id="ARBA00007274"/>
    </source>
</evidence>
<organism evidence="7 8">
    <name type="scientific">Vibrio atlanticus</name>
    <dbReference type="NCBI Taxonomy" id="693153"/>
    <lineage>
        <taxon>Bacteria</taxon>
        <taxon>Pseudomonadati</taxon>
        <taxon>Pseudomonadota</taxon>
        <taxon>Gammaproteobacteria</taxon>
        <taxon>Vibrionales</taxon>
        <taxon>Vibrionaceae</taxon>
        <taxon>Vibrio</taxon>
    </lineage>
</organism>
<evidence type="ECO:0000313" key="7">
    <source>
        <dbReference type="EMBL" id="SBS64453.1"/>
    </source>
</evidence>
<dbReference type="Pfam" id="PF00132">
    <property type="entry name" value="Hexapep"/>
    <property type="match status" value="1"/>
</dbReference>
<dbReference type="PANTHER" id="PTHR43017:SF1">
    <property type="entry name" value="ACETYLTRANSFERASE YJL218W-RELATED"/>
    <property type="match status" value="1"/>
</dbReference>
<dbReference type="AlphaFoldDB" id="A0A1C3ISQ0"/>
<dbReference type="InterPro" id="IPR039369">
    <property type="entry name" value="LacA-like"/>
</dbReference>
<feature type="domain" description="Maltose/galactoside acetyltransferase" evidence="6">
    <location>
        <begin position="5"/>
        <end position="58"/>
    </location>
</feature>
<name>A0A1C3ISQ0_9VIBR</name>
<dbReference type="GeneID" id="94234877"/>
<dbReference type="Proteomes" id="UP000092876">
    <property type="component" value="Unassembled WGS sequence"/>
</dbReference>
<dbReference type="Gene3D" id="2.160.10.10">
    <property type="entry name" value="Hexapeptide repeat proteins"/>
    <property type="match status" value="1"/>
</dbReference>
<dbReference type="InterPro" id="IPR001451">
    <property type="entry name" value="Hexapep"/>
</dbReference>
<sequence>MKTEKQKMLAGEPYQAWDKELYAARIECRKVLQKLNNSIPDTPEWEAATQALIPGCENAHLEPPFRCDYGSNIKLGKNFYANFNCVILDVAEVTIGDNVLLGPNVQILTAGHPLDVKGRVEEGVEFGTPINVGDNVWLSGGVIICPGVTIGENSVIGAGSVVTKDIPANVVAVGNPCKVLKSIDNGQ</sequence>
<evidence type="ECO:0000313" key="8">
    <source>
        <dbReference type="Proteomes" id="UP000092876"/>
    </source>
</evidence>
<evidence type="ECO:0000256" key="5">
    <source>
        <dbReference type="RuleBase" id="RU367021"/>
    </source>
</evidence>
<dbReference type="CDD" id="cd03357">
    <property type="entry name" value="LbH_MAT_GAT"/>
    <property type="match status" value="1"/>
</dbReference>